<proteinExistence type="predicted"/>
<dbReference type="InterPro" id="IPR036953">
    <property type="entry name" value="GreA/GreB_C_sf"/>
</dbReference>
<dbReference type="SUPFAM" id="SSF54534">
    <property type="entry name" value="FKBP-like"/>
    <property type="match status" value="1"/>
</dbReference>
<gene>
    <name evidence="2" type="ORF">ACFSX5_04575</name>
</gene>
<dbReference type="Gene3D" id="3.10.50.30">
    <property type="entry name" value="Transcription elongation factor, GreA/GreB, C-terminal domain"/>
    <property type="match status" value="1"/>
</dbReference>
<feature type="domain" description="Transcription elongation factor GreA/GreB C-terminal" evidence="1">
    <location>
        <begin position="59"/>
        <end position="133"/>
    </location>
</feature>
<name>A0ABW5QHF0_9HYPH</name>
<keyword evidence="3" id="KW-1185">Reference proteome</keyword>
<dbReference type="Pfam" id="PF01272">
    <property type="entry name" value="GreA_GreB"/>
    <property type="match status" value="1"/>
</dbReference>
<evidence type="ECO:0000313" key="2">
    <source>
        <dbReference type="EMBL" id="MFD2647070.1"/>
    </source>
</evidence>
<sequence>MTITARDDWHRSPDILIGEREHRRLTIAALTDTTSHAEEIDFLLYELDRAQLVDDRSLPADIVRLNSIVRYRPESGEERTVKLVLPDDTLLDERFRLPVTSHHGAALLGLRPGDALFWLNPDGTRGAVEVVRVANSPSR</sequence>
<keyword evidence="2" id="KW-0648">Protein biosynthesis</keyword>
<dbReference type="GO" id="GO:0003746">
    <property type="term" value="F:translation elongation factor activity"/>
    <property type="evidence" value="ECO:0007669"/>
    <property type="project" value="UniProtKB-KW"/>
</dbReference>
<protein>
    <submittedName>
        <fullName evidence="2">GreA/GreB family elongation factor</fullName>
    </submittedName>
</protein>
<dbReference type="Proteomes" id="UP001597521">
    <property type="component" value="Unassembled WGS sequence"/>
</dbReference>
<keyword evidence="2" id="KW-0251">Elongation factor</keyword>
<dbReference type="EMBL" id="JBHUNP010000001">
    <property type="protein sequence ID" value="MFD2647070.1"/>
    <property type="molecule type" value="Genomic_DNA"/>
</dbReference>
<reference evidence="3" key="1">
    <citation type="journal article" date="2019" name="Int. J. Syst. Evol. Microbiol.">
        <title>The Global Catalogue of Microorganisms (GCM) 10K type strain sequencing project: providing services to taxonomists for standard genome sequencing and annotation.</title>
        <authorList>
            <consortium name="The Broad Institute Genomics Platform"/>
            <consortium name="The Broad Institute Genome Sequencing Center for Infectious Disease"/>
            <person name="Wu L."/>
            <person name="Ma J."/>
        </authorList>
    </citation>
    <scope>NUCLEOTIDE SEQUENCE [LARGE SCALE GENOMIC DNA]</scope>
    <source>
        <strain evidence="3">CCM 7427</strain>
    </source>
</reference>
<dbReference type="RefSeq" id="WP_386832111.1">
    <property type="nucleotide sequence ID" value="NZ_JBHUNP010000001.1"/>
</dbReference>
<evidence type="ECO:0000259" key="1">
    <source>
        <dbReference type="Pfam" id="PF01272"/>
    </source>
</evidence>
<accession>A0ABW5QHF0</accession>
<comment type="caution">
    <text evidence="2">The sequence shown here is derived from an EMBL/GenBank/DDBJ whole genome shotgun (WGS) entry which is preliminary data.</text>
</comment>
<dbReference type="InterPro" id="IPR001437">
    <property type="entry name" value="Tscrpt_elong_fac_GreA/B_C"/>
</dbReference>
<evidence type="ECO:0000313" key="3">
    <source>
        <dbReference type="Proteomes" id="UP001597521"/>
    </source>
</evidence>
<organism evidence="2 3">
    <name type="scientific">Devosia albogilva</name>
    <dbReference type="NCBI Taxonomy" id="429726"/>
    <lineage>
        <taxon>Bacteria</taxon>
        <taxon>Pseudomonadati</taxon>
        <taxon>Pseudomonadota</taxon>
        <taxon>Alphaproteobacteria</taxon>
        <taxon>Hyphomicrobiales</taxon>
        <taxon>Devosiaceae</taxon>
        <taxon>Devosia</taxon>
    </lineage>
</organism>